<dbReference type="Proteomes" id="UP000267821">
    <property type="component" value="Unassembled WGS sequence"/>
</dbReference>
<keyword evidence="4" id="KW-0732">Signal</keyword>
<evidence type="ECO:0000256" key="3">
    <source>
        <dbReference type="PROSITE-ProRule" id="PRU00023"/>
    </source>
</evidence>
<evidence type="ECO:0000256" key="4">
    <source>
        <dbReference type="SAM" id="SignalP"/>
    </source>
</evidence>
<evidence type="ECO:0000256" key="2">
    <source>
        <dbReference type="ARBA" id="ARBA00023043"/>
    </source>
</evidence>
<feature type="repeat" description="ANK" evidence="3">
    <location>
        <begin position="508"/>
        <end position="543"/>
    </location>
</feature>
<evidence type="ECO:0000313" key="5">
    <source>
        <dbReference type="EMBL" id="RPB29636.1"/>
    </source>
</evidence>
<dbReference type="SMART" id="SM00248">
    <property type="entry name" value="ANK"/>
    <property type="match status" value="11"/>
</dbReference>
<organism evidence="5 6">
    <name type="scientific">Terfezia boudieri ATCC MYA-4762</name>
    <dbReference type="NCBI Taxonomy" id="1051890"/>
    <lineage>
        <taxon>Eukaryota</taxon>
        <taxon>Fungi</taxon>
        <taxon>Dikarya</taxon>
        <taxon>Ascomycota</taxon>
        <taxon>Pezizomycotina</taxon>
        <taxon>Pezizomycetes</taxon>
        <taxon>Pezizales</taxon>
        <taxon>Pezizaceae</taxon>
        <taxon>Terfezia</taxon>
    </lineage>
</organism>
<accession>A0A3N4M392</accession>
<dbReference type="EMBL" id="ML121527">
    <property type="protein sequence ID" value="RPB29636.1"/>
    <property type="molecule type" value="Genomic_DNA"/>
</dbReference>
<dbReference type="PANTHER" id="PTHR24189">
    <property type="entry name" value="MYOTROPHIN"/>
    <property type="match status" value="1"/>
</dbReference>
<feature type="repeat" description="ANK" evidence="3">
    <location>
        <begin position="614"/>
        <end position="650"/>
    </location>
</feature>
<dbReference type="STRING" id="1051890.A0A3N4M392"/>
<dbReference type="InterPro" id="IPR036770">
    <property type="entry name" value="Ankyrin_rpt-contain_sf"/>
</dbReference>
<gene>
    <name evidence="5" type="ORF">L211DRAFT_31301</name>
</gene>
<protein>
    <submittedName>
        <fullName evidence="5">Ankyrin</fullName>
    </submittedName>
</protein>
<dbReference type="Gene3D" id="1.25.40.20">
    <property type="entry name" value="Ankyrin repeat-containing domain"/>
    <property type="match status" value="4"/>
</dbReference>
<evidence type="ECO:0000256" key="1">
    <source>
        <dbReference type="ARBA" id="ARBA00022737"/>
    </source>
</evidence>
<feature type="signal peptide" evidence="4">
    <location>
        <begin position="1"/>
        <end position="25"/>
    </location>
</feature>
<sequence>MSDPLSIISAVFGLVAISAQLGVLSKQLCDSAKDAPVSMVQIHQEIDDLHPIFVEVASFIRGTTKKETSKRGLSMVSLHHLMTILTGCVLVFSKLEKKLNEVAGLMDPTTQKPARGLQCTVDRIKWALWKEAEVGVLLGDLQRHKSSLQLMLSMIQCNTASEANERLEKLQGLVEKILESNVETSIQLRALISRQSNEPPAHGTAGSEHSIGLSTIPTSVASSSRSAPGQALRLSIDQDDGASFRTTKTSFSSQSVQSFAQELFRSRAYKRIRSRRAGAGSSAESIYSKSSSATKGDRWSMLSDISLGALAISEISVLELPICGSDLYDSQPYDLAEEATSAERPNGIHAQRRGVLPWPSRGRIHTAIRTNDEFVLRTLITLGADLEEIDSEGHTPLIVAIRNRNPKVCKTLLDIGVEVDTPDSSGITPLIHAITFRDDDPDDVLYINQGLQTRLCELLVDAGAAVDTPDSSGRTPLSHAAGCQTWGELRLCEFLINKGAVVDTPDSSGRTPLSYAVCSQSLVGLSLCKFLVDKGAAVDRPDSSGRTPLSYAMCARVFDNHETCKLLVDKGAAIDTPDSAGRTPLSYAAAAGNQWRNFKLLVDKGAELDRSDSSDRTPLSYAAATPFGRTTVKIAKFLVDHGALVDTRDSSGRTPLSYAVTARGLAALNISKILVGAGAAVDTPDLCGRTPLSYAAATGAYVFKEIIRANVGREVSSRLRGRAPPLTSHIFNDTRIALCKLLLDKGAKIDTTDNAGHSPYWYARDANNDEIYKALAVLDHMYLGKLMPVGHDHKGHPIPYFTGERIITG</sequence>
<proteinExistence type="predicted"/>
<feature type="chain" id="PRO_5017981536" evidence="4">
    <location>
        <begin position="26"/>
        <end position="809"/>
    </location>
</feature>
<dbReference type="InterPro" id="IPR002110">
    <property type="entry name" value="Ankyrin_rpt"/>
</dbReference>
<dbReference type="PANTHER" id="PTHR24189:SF50">
    <property type="entry name" value="ANKYRIN REPEAT AND SOCS BOX PROTEIN 2"/>
    <property type="match status" value="1"/>
</dbReference>
<feature type="repeat" description="ANK" evidence="3">
    <location>
        <begin position="580"/>
        <end position="613"/>
    </location>
</feature>
<dbReference type="Pfam" id="PF12796">
    <property type="entry name" value="Ank_2"/>
    <property type="match status" value="3"/>
</dbReference>
<dbReference type="PROSITE" id="PS50297">
    <property type="entry name" value="ANK_REP_REGION"/>
    <property type="match status" value="2"/>
</dbReference>
<keyword evidence="6" id="KW-1185">Reference proteome</keyword>
<dbReference type="InterPro" id="IPR050745">
    <property type="entry name" value="Multifunctional_regulatory"/>
</dbReference>
<name>A0A3N4M392_9PEZI</name>
<reference evidence="5 6" key="1">
    <citation type="journal article" date="2018" name="Nat. Ecol. Evol.">
        <title>Pezizomycetes genomes reveal the molecular basis of ectomycorrhizal truffle lifestyle.</title>
        <authorList>
            <person name="Murat C."/>
            <person name="Payen T."/>
            <person name="Noel B."/>
            <person name="Kuo A."/>
            <person name="Morin E."/>
            <person name="Chen J."/>
            <person name="Kohler A."/>
            <person name="Krizsan K."/>
            <person name="Balestrini R."/>
            <person name="Da Silva C."/>
            <person name="Montanini B."/>
            <person name="Hainaut M."/>
            <person name="Levati E."/>
            <person name="Barry K.W."/>
            <person name="Belfiori B."/>
            <person name="Cichocki N."/>
            <person name="Clum A."/>
            <person name="Dockter R.B."/>
            <person name="Fauchery L."/>
            <person name="Guy J."/>
            <person name="Iotti M."/>
            <person name="Le Tacon F."/>
            <person name="Lindquist E.A."/>
            <person name="Lipzen A."/>
            <person name="Malagnac F."/>
            <person name="Mello A."/>
            <person name="Molinier V."/>
            <person name="Miyauchi S."/>
            <person name="Poulain J."/>
            <person name="Riccioni C."/>
            <person name="Rubini A."/>
            <person name="Sitrit Y."/>
            <person name="Splivallo R."/>
            <person name="Traeger S."/>
            <person name="Wang M."/>
            <person name="Zifcakova L."/>
            <person name="Wipf D."/>
            <person name="Zambonelli A."/>
            <person name="Paolocci F."/>
            <person name="Nowrousian M."/>
            <person name="Ottonello S."/>
            <person name="Baldrian P."/>
            <person name="Spatafora J.W."/>
            <person name="Henrissat B."/>
            <person name="Nagy L.G."/>
            <person name="Aury J.M."/>
            <person name="Wincker P."/>
            <person name="Grigoriev I.V."/>
            <person name="Bonfante P."/>
            <person name="Martin F.M."/>
        </authorList>
    </citation>
    <scope>NUCLEOTIDE SEQUENCE [LARGE SCALE GENOMIC DNA]</scope>
    <source>
        <strain evidence="5 6">ATCC MYA-4762</strain>
    </source>
</reference>
<feature type="repeat" description="ANK" evidence="3">
    <location>
        <begin position="392"/>
        <end position="424"/>
    </location>
</feature>
<dbReference type="AlphaFoldDB" id="A0A3N4M392"/>
<keyword evidence="2 3" id="KW-0040">ANK repeat</keyword>
<feature type="repeat" description="ANK" evidence="3">
    <location>
        <begin position="651"/>
        <end position="686"/>
    </location>
</feature>
<dbReference type="SUPFAM" id="SSF48403">
    <property type="entry name" value="Ankyrin repeat"/>
    <property type="match status" value="1"/>
</dbReference>
<keyword evidence="1" id="KW-0677">Repeat</keyword>
<dbReference type="PROSITE" id="PS50088">
    <property type="entry name" value="ANK_REPEAT"/>
    <property type="match status" value="6"/>
</dbReference>
<feature type="repeat" description="ANK" evidence="3">
    <location>
        <begin position="544"/>
        <end position="579"/>
    </location>
</feature>
<dbReference type="InParanoid" id="A0A3N4M392"/>
<evidence type="ECO:0000313" key="6">
    <source>
        <dbReference type="Proteomes" id="UP000267821"/>
    </source>
</evidence>
<dbReference type="OrthoDB" id="1577640at2759"/>